<protein>
    <submittedName>
        <fullName evidence="11">40390_t:CDS:1</fullName>
    </submittedName>
</protein>
<dbReference type="InterPro" id="IPR017871">
    <property type="entry name" value="ABC_transporter-like_CS"/>
</dbReference>
<dbReference type="InterPro" id="IPR036640">
    <property type="entry name" value="ABC1_TM_sf"/>
</dbReference>
<feature type="transmembrane region" description="Helical" evidence="8">
    <location>
        <begin position="49"/>
        <end position="71"/>
    </location>
</feature>
<dbReference type="CDD" id="cd18577">
    <property type="entry name" value="ABC_6TM_Pgp_ABCB1_D1_like"/>
    <property type="match status" value="1"/>
</dbReference>
<dbReference type="Gene3D" id="1.20.1560.10">
    <property type="entry name" value="ABC transporter type 1, transmembrane domain"/>
    <property type="match status" value="2"/>
</dbReference>
<gene>
    <name evidence="11" type="ORF">GMARGA_LOCUS11195</name>
</gene>
<dbReference type="InterPro" id="IPR027417">
    <property type="entry name" value="P-loop_NTPase"/>
</dbReference>
<feature type="domain" description="ABC transmembrane type-1" evidence="10">
    <location>
        <begin position="85"/>
        <end position="301"/>
    </location>
</feature>
<feature type="domain" description="ABC transmembrane type-1" evidence="10">
    <location>
        <begin position="671"/>
        <end position="768"/>
    </location>
</feature>
<evidence type="ECO:0000313" key="11">
    <source>
        <dbReference type="EMBL" id="CAG8684863.1"/>
    </source>
</evidence>
<evidence type="ECO:0000256" key="4">
    <source>
        <dbReference type="ARBA" id="ARBA00022741"/>
    </source>
</evidence>
<evidence type="ECO:0000256" key="8">
    <source>
        <dbReference type="SAM" id="Phobius"/>
    </source>
</evidence>
<comment type="similarity">
    <text evidence="2">Belongs to the ABC transporter superfamily. ABCB family. Multidrug resistance exporter (TC 3.A.1.201) subfamily.</text>
</comment>
<sequence>MVEPMISTKKSSGIKLDPTEERILKDQISVINGKESYITLYRFATKLDWIIMFIGLVFSAAAGTAMFNPLWNNDRIFYPFSNSHNKIARQIREQYFRSVLRQNIAYFDNYGSGEVTTRITSDIHLVHDGISEKVSLAFLYISNFIASSIIGFTISWKIALVIFITIPFLAINSILMNKYSAIFTKRSLSFYSCAGIIAKESISTIRAAVAFGAQKKLSGLYNAYLGDARKEGFKKSLLVGFSLGIMLFGSYAFGPLAFWYGTTMIINNEISFGQVISVLNVIQNGFFSLIIFFDYIQAISLATGASSKLFETIDRVPSIDIDSDIGDKPKKVVGHIQLNNVNFIYPTRPNVKILNNISLDIKPGSTVAIIGSSGSGKSTIVALILRFYDPLSGGVFLDGRNIKSLNLNWLRRQIGLVSQEPVLFKSTIAENVSYGLIGSIYENLPDKEKRERIENACKMANAHDFIMNFPDKYETKVGECGILLSGGQKQRIAIARAIIKDPKILLLDEATSALDTQSESIIQNALDKASKGRTTVVIAHRLSTIRNAAKIIVMNKGVIVESGTHKELMDKNGVYFKLVETQQIKHALKTQENIKILDSFTNSPKDEVTQLFTIKDINDHQINHTNCGSILAKQKIDVETGLHHNNHNYTVLELIKKIIIIDRYEFLMLSIGITSSIINGCMYPIFAIMYANVIQVFSKTGDTLRHEINFWILILLVYSLMVFLVNFIQNVTLEFSSEKLTERIRSMFFASILRQDISFFDEENHSVG</sequence>
<dbReference type="PROSITE" id="PS50893">
    <property type="entry name" value="ABC_TRANSPORTER_2"/>
    <property type="match status" value="1"/>
</dbReference>
<dbReference type="PANTHER" id="PTHR43394">
    <property type="entry name" value="ATP-DEPENDENT PERMEASE MDL1, MITOCHONDRIAL"/>
    <property type="match status" value="1"/>
</dbReference>
<feature type="transmembrane region" description="Helical" evidence="8">
    <location>
        <begin position="237"/>
        <end position="260"/>
    </location>
</feature>
<dbReference type="SUPFAM" id="SSF52540">
    <property type="entry name" value="P-loop containing nucleoside triphosphate hydrolases"/>
    <property type="match status" value="1"/>
</dbReference>
<evidence type="ECO:0000256" key="7">
    <source>
        <dbReference type="ARBA" id="ARBA00023136"/>
    </source>
</evidence>
<accession>A0ABN7UXY9</accession>
<proteinExistence type="inferred from homology"/>
<dbReference type="SUPFAM" id="SSF90123">
    <property type="entry name" value="ABC transporter transmembrane region"/>
    <property type="match status" value="2"/>
</dbReference>
<comment type="caution">
    <text evidence="11">The sequence shown here is derived from an EMBL/GenBank/DDBJ whole genome shotgun (WGS) entry which is preliminary data.</text>
</comment>
<dbReference type="InterPro" id="IPR011527">
    <property type="entry name" value="ABC1_TM_dom"/>
</dbReference>
<dbReference type="PANTHER" id="PTHR43394:SF27">
    <property type="entry name" value="ATP-DEPENDENT TRANSLOCASE ABCB1-LIKE"/>
    <property type="match status" value="1"/>
</dbReference>
<comment type="subcellular location">
    <subcellularLocation>
        <location evidence="1">Membrane</location>
        <topology evidence="1">Multi-pass membrane protein</topology>
    </subcellularLocation>
</comment>
<evidence type="ECO:0000259" key="10">
    <source>
        <dbReference type="PROSITE" id="PS50929"/>
    </source>
</evidence>
<keyword evidence="12" id="KW-1185">Reference proteome</keyword>
<keyword evidence="4" id="KW-0547">Nucleotide-binding</keyword>
<evidence type="ECO:0000256" key="5">
    <source>
        <dbReference type="ARBA" id="ARBA00022840"/>
    </source>
</evidence>
<dbReference type="Proteomes" id="UP000789901">
    <property type="component" value="Unassembled WGS sequence"/>
</dbReference>
<dbReference type="Gene3D" id="3.40.50.300">
    <property type="entry name" value="P-loop containing nucleotide triphosphate hydrolases"/>
    <property type="match status" value="1"/>
</dbReference>
<evidence type="ECO:0000259" key="9">
    <source>
        <dbReference type="PROSITE" id="PS50893"/>
    </source>
</evidence>
<dbReference type="Pfam" id="PF00005">
    <property type="entry name" value="ABC_tran"/>
    <property type="match status" value="1"/>
</dbReference>
<dbReference type="InterPro" id="IPR003593">
    <property type="entry name" value="AAA+_ATPase"/>
</dbReference>
<feature type="non-terminal residue" evidence="11">
    <location>
        <position position="768"/>
    </location>
</feature>
<keyword evidence="7 8" id="KW-0472">Membrane</keyword>
<feature type="transmembrane region" description="Helical" evidence="8">
    <location>
        <begin position="666"/>
        <end position="690"/>
    </location>
</feature>
<keyword evidence="5" id="KW-0067">ATP-binding</keyword>
<evidence type="ECO:0000256" key="2">
    <source>
        <dbReference type="ARBA" id="ARBA00007577"/>
    </source>
</evidence>
<evidence type="ECO:0000313" key="12">
    <source>
        <dbReference type="Proteomes" id="UP000789901"/>
    </source>
</evidence>
<keyword evidence="3 8" id="KW-0812">Transmembrane</keyword>
<dbReference type="InterPro" id="IPR003439">
    <property type="entry name" value="ABC_transporter-like_ATP-bd"/>
</dbReference>
<dbReference type="CDD" id="cd03249">
    <property type="entry name" value="ABC_MTABC3_MDL1_MDL2"/>
    <property type="match status" value="1"/>
</dbReference>
<feature type="domain" description="ABC transporter" evidence="9">
    <location>
        <begin position="336"/>
        <end position="581"/>
    </location>
</feature>
<name>A0ABN7UXY9_GIGMA</name>
<dbReference type="SMART" id="SM00382">
    <property type="entry name" value="AAA"/>
    <property type="match status" value="1"/>
</dbReference>
<evidence type="ECO:0000256" key="3">
    <source>
        <dbReference type="ARBA" id="ARBA00022692"/>
    </source>
</evidence>
<feature type="transmembrane region" description="Helical" evidence="8">
    <location>
        <begin position="272"/>
        <end position="293"/>
    </location>
</feature>
<dbReference type="PROSITE" id="PS00211">
    <property type="entry name" value="ABC_TRANSPORTER_1"/>
    <property type="match status" value="1"/>
</dbReference>
<dbReference type="EMBL" id="CAJVQB010006477">
    <property type="protein sequence ID" value="CAG8684863.1"/>
    <property type="molecule type" value="Genomic_DNA"/>
</dbReference>
<dbReference type="PROSITE" id="PS50929">
    <property type="entry name" value="ABC_TM1F"/>
    <property type="match status" value="2"/>
</dbReference>
<dbReference type="Pfam" id="PF00664">
    <property type="entry name" value="ABC_membrane"/>
    <property type="match status" value="2"/>
</dbReference>
<feature type="transmembrane region" description="Helical" evidence="8">
    <location>
        <begin position="710"/>
        <end position="728"/>
    </location>
</feature>
<evidence type="ECO:0000256" key="6">
    <source>
        <dbReference type="ARBA" id="ARBA00022989"/>
    </source>
</evidence>
<feature type="transmembrane region" description="Helical" evidence="8">
    <location>
        <begin position="158"/>
        <end position="176"/>
    </location>
</feature>
<dbReference type="InterPro" id="IPR039421">
    <property type="entry name" value="Type_1_exporter"/>
</dbReference>
<keyword evidence="6 8" id="KW-1133">Transmembrane helix</keyword>
<evidence type="ECO:0000256" key="1">
    <source>
        <dbReference type="ARBA" id="ARBA00004141"/>
    </source>
</evidence>
<reference evidence="11 12" key="1">
    <citation type="submission" date="2021-06" db="EMBL/GenBank/DDBJ databases">
        <authorList>
            <person name="Kallberg Y."/>
            <person name="Tangrot J."/>
            <person name="Rosling A."/>
        </authorList>
    </citation>
    <scope>NUCLEOTIDE SEQUENCE [LARGE SCALE GENOMIC DNA]</scope>
    <source>
        <strain evidence="11 12">120-4 pot B 10/14</strain>
    </source>
</reference>
<organism evidence="11 12">
    <name type="scientific">Gigaspora margarita</name>
    <dbReference type="NCBI Taxonomy" id="4874"/>
    <lineage>
        <taxon>Eukaryota</taxon>
        <taxon>Fungi</taxon>
        <taxon>Fungi incertae sedis</taxon>
        <taxon>Mucoromycota</taxon>
        <taxon>Glomeromycotina</taxon>
        <taxon>Glomeromycetes</taxon>
        <taxon>Diversisporales</taxon>
        <taxon>Gigasporaceae</taxon>
        <taxon>Gigaspora</taxon>
    </lineage>
</organism>